<feature type="non-terminal residue" evidence="1">
    <location>
        <position position="89"/>
    </location>
</feature>
<keyword evidence="2" id="KW-1185">Reference proteome</keyword>
<evidence type="ECO:0000313" key="1">
    <source>
        <dbReference type="EMBL" id="MFD0854684.1"/>
    </source>
</evidence>
<reference evidence="2" key="1">
    <citation type="journal article" date="2019" name="Int. J. Syst. Evol. Microbiol.">
        <title>The Global Catalogue of Microorganisms (GCM) 10K type strain sequencing project: providing services to taxonomists for standard genome sequencing and annotation.</title>
        <authorList>
            <consortium name="The Broad Institute Genomics Platform"/>
            <consortium name="The Broad Institute Genome Sequencing Center for Infectious Disease"/>
            <person name="Wu L."/>
            <person name="Ma J."/>
        </authorList>
    </citation>
    <scope>NUCLEOTIDE SEQUENCE [LARGE SCALE GENOMIC DNA]</scope>
    <source>
        <strain evidence="2">JCM 31696</strain>
    </source>
</reference>
<dbReference type="Proteomes" id="UP001597083">
    <property type="component" value="Unassembled WGS sequence"/>
</dbReference>
<sequence length="89" mass="9243">MTGLNDYVLAIRTPDSPPGPPGVKSVELVPREGDPATSIVQALRASALTAADFRARVVFLAPEGARCLIPYAGLCGFAGRRIDAYADGA</sequence>
<accession>A0ABW3CJF2</accession>
<gene>
    <name evidence="1" type="ORF">ACFQ07_20770</name>
</gene>
<dbReference type="EMBL" id="JBHTIR010003108">
    <property type="protein sequence ID" value="MFD0854684.1"/>
    <property type="molecule type" value="Genomic_DNA"/>
</dbReference>
<organism evidence="1 2">
    <name type="scientific">Actinomadura adrarensis</name>
    <dbReference type="NCBI Taxonomy" id="1819600"/>
    <lineage>
        <taxon>Bacteria</taxon>
        <taxon>Bacillati</taxon>
        <taxon>Actinomycetota</taxon>
        <taxon>Actinomycetes</taxon>
        <taxon>Streptosporangiales</taxon>
        <taxon>Thermomonosporaceae</taxon>
        <taxon>Actinomadura</taxon>
    </lineage>
</organism>
<protein>
    <submittedName>
        <fullName evidence="1">Uncharacterized protein</fullName>
    </submittedName>
</protein>
<proteinExistence type="predicted"/>
<name>A0ABW3CJF2_9ACTN</name>
<evidence type="ECO:0000313" key="2">
    <source>
        <dbReference type="Proteomes" id="UP001597083"/>
    </source>
</evidence>
<comment type="caution">
    <text evidence="1">The sequence shown here is derived from an EMBL/GenBank/DDBJ whole genome shotgun (WGS) entry which is preliminary data.</text>
</comment>